<accession>A0A453ETI7</accession>
<reference evidence="2" key="2">
    <citation type="journal article" date="2017" name="Nat. Plants">
        <title>The Aegilops tauschii genome reveals multiple impacts of transposons.</title>
        <authorList>
            <person name="Zhao G."/>
            <person name="Zou C."/>
            <person name="Li K."/>
            <person name="Wang K."/>
            <person name="Li T."/>
            <person name="Gao L."/>
            <person name="Zhang X."/>
            <person name="Wang H."/>
            <person name="Yang Z."/>
            <person name="Liu X."/>
            <person name="Jiang W."/>
            <person name="Mao L."/>
            <person name="Kong X."/>
            <person name="Jiao Y."/>
            <person name="Jia J."/>
        </authorList>
    </citation>
    <scope>NUCLEOTIDE SEQUENCE [LARGE SCALE GENOMIC DNA]</scope>
    <source>
        <strain evidence="2">cv. AL8/78</strain>
    </source>
</reference>
<evidence type="ECO:0000313" key="1">
    <source>
        <dbReference type="EnsemblPlants" id="AET3Gv20453100.28"/>
    </source>
</evidence>
<dbReference type="Gramene" id="AET3Gv20453100.28">
    <property type="protein sequence ID" value="AET3Gv20453100.28"/>
    <property type="gene ID" value="AET3Gv20453100"/>
</dbReference>
<organism evidence="1 2">
    <name type="scientific">Aegilops tauschii subsp. strangulata</name>
    <name type="common">Goatgrass</name>
    <dbReference type="NCBI Taxonomy" id="200361"/>
    <lineage>
        <taxon>Eukaryota</taxon>
        <taxon>Viridiplantae</taxon>
        <taxon>Streptophyta</taxon>
        <taxon>Embryophyta</taxon>
        <taxon>Tracheophyta</taxon>
        <taxon>Spermatophyta</taxon>
        <taxon>Magnoliopsida</taxon>
        <taxon>Liliopsida</taxon>
        <taxon>Poales</taxon>
        <taxon>Poaceae</taxon>
        <taxon>BOP clade</taxon>
        <taxon>Pooideae</taxon>
        <taxon>Triticodae</taxon>
        <taxon>Triticeae</taxon>
        <taxon>Triticinae</taxon>
        <taxon>Aegilops</taxon>
    </lineage>
</organism>
<reference evidence="2" key="1">
    <citation type="journal article" date="2014" name="Science">
        <title>Ancient hybridizations among the ancestral genomes of bread wheat.</title>
        <authorList>
            <consortium name="International Wheat Genome Sequencing Consortium,"/>
            <person name="Marcussen T."/>
            <person name="Sandve S.R."/>
            <person name="Heier L."/>
            <person name="Spannagl M."/>
            <person name="Pfeifer M."/>
            <person name="Jakobsen K.S."/>
            <person name="Wulff B.B."/>
            <person name="Steuernagel B."/>
            <person name="Mayer K.F."/>
            <person name="Olsen O.A."/>
        </authorList>
    </citation>
    <scope>NUCLEOTIDE SEQUENCE [LARGE SCALE GENOMIC DNA]</scope>
    <source>
        <strain evidence="2">cv. AL8/78</strain>
    </source>
</reference>
<dbReference type="EnsemblPlants" id="AET3Gv20453100.28">
    <property type="protein sequence ID" value="AET3Gv20453100.28"/>
    <property type="gene ID" value="AET3Gv20453100"/>
</dbReference>
<reference evidence="1" key="5">
    <citation type="journal article" date="2021" name="G3 (Bethesda)">
        <title>Aegilops tauschii genome assembly Aet v5.0 features greater sequence contiguity and improved annotation.</title>
        <authorList>
            <person name="Wang L."/>
            <person name="Zhu T."/>
            <person name="Rodriguez J.C."/>
            <person name="Deal K.R."/>
            <person name="Dubcovsky J."/>
            <person name="McGuire P.E."/>
            <person name="Lux T."/>
            <person name="Spannagl M."/>
            <person name="Mayer K.F.X."/>
            <person name="Baldrich P."/>
            <person name="Meyers B.C."/>
            <person name="Huo N."/>
            <person name="Gu Y.Q."/>
            <person name="Zhou H."/>
            <person name="Devos K.M."/>
            <person name="Bennetzen J.L."/>
            <person name="Unver T."/>
            <person name="Budak H."/>
            <person name="Gulick P.J."/>
            <person name="Galiba G."/>
            <person name="Kalapos B."/>
            <person name="Nelson D.R."/>
            <person name="Li P."/>
            <person name="You F.M."/>
            <person name="Luo M.C."/>
            <person name="Dvorak J."/>
        </authorList>
    </citation>
    <scope>NUCLEOTIDE SEQUENCE [LARGE SCALE GENOMIC DNA]</scope>
    <source>
        <strain evidence="1">cv. AL8/78</strain>
    </source>
</reference>
<evidence type="ECO:0000313" key="2">
    <source>
        <dbReference type="Proteomes" id="UP000015105"/>
    </source>
</evidence>
<name>A0A453ETI7_AEGTS</name>
<dbReference type="Proteomes" id="UP000015105">
    <property type="component" value="Chromosome 3D"/>
</dbReference>
<keyword evidence="2" id="KW-1185">Reference proteome</keyword>
<reference evidence="1" key="4">
    <citation type="submission" date="2019-03" db="UniProtKB">
        <authorList>
            <consortium name="EnsemblPlants"/>
        </authorList>
    </citation>
    <scope>IDENTIFICATION</scope>
</reference>
<proteinExistence type="predicted"/>
<protein>
    <submittedName>
        <fullName evidence="1">Uncharacterized protein</fullName>
    </submittedName>
</protein>
<sequence>LVLLGRLAQPDLMVRLIVLLVSWKVVSYRILF</sequence>
<reference evidence="1" key="3">
    <citation type="journal article" date="2017" name="Nature">
        <title>Genome sequence of the progenitor of the wheat D genome Aegilops tauschii.</title>
        <authorList>
            <person name="Luo M.C."/>
            <person name="Gu Y.Q."/>
            <person name="Puiu D."/>
            <person name="Wang H."/>
            <person name="Twardziok S.O."/>
            <person name="Deal K.R."/>
            <person name="Huo N."/>
            <person name="Zhu T."/>
            <person name="Wang L."/>
            <person name="Wang Y."/>
            <person name="McGuire P.E."/>
            <person name="Liu S."/>
            <person name="Long H."/>
            <person name="Ramasamy R.K."/>
            <person name="Rodriguez J.C."/>
            <person name="Van S.L."/>
            <person name="Yuan L."/>
            <person name="Wang Z."/>
            <person name="Xia Z."/>
            <person name="Xiao L."/>
            <person name="Anderson O.D."/>
            <person name="Ouyang S."/>
            <person name="Liang Y."/>
            <person name="Zimin A.V."/>
            <person name="Pertea G."/>
            <person name="Qi P."/>
            <person name="Bennetzen J.L."/>
            <person name="Dai X."/>
            <person name="Dawson M.W."/>
            <person name="Muller H.G."/>
            <person name="Kugler K."/>
            <person name="Rivarola-Duarte L."/>
            <person name="Spannagl M."/>
            <person name="Mayer K.F.X."/>
            <person name="Lu F.H."/>
            <person name="Bevan M.W."/>
            <person name="Leroy P."/>
            <person name="Li P."/>
            <person name="You F.M."/>
            <person name="Sun Q."/>
            <person name="Liu Z."/>
            <person name="Lyons E."/>
            <person name="Wicker T."/>
            <person name="Salzberg S.L."/>
            <person name="Devos K.M."/>
            <person name="Dvorak J."/>
        </authorList>
    </citation>
    <scope>NUCLEOTIDE SEQUENCE [LARGE SCALE GENOMIC DNA]</scope>
    <source>
        <strain evidence="1">cv. AL8/78</strain>
    </source>
</reference>
<dbReference type="AlphaFoldDB" id="A0A453ETI7"/>